<gene>
    <name evidence="3" type="ORF">CTAYLR_009297</name>
</gene>
<dbReference type="EMBL" id="JAQMWT010000141">
    <property type="protein sequence ID" value="KAJ8609343.1"/>
    <property type="molecule type" value="Genomic_DNA"/>
</dbReference>
<dbReference type="Gene3D" id="3.40.50.150">
    <property type="entry name" value="Vaccinia Virus protein VP39"/>
    <property type="match status" value="1"/>
</dbReference>
<dbReference type="Proteomes" id="UP001230188">
    <property type="component" value="Unassembled WGS sequence"/>
</dbReference>
<accession>A0AAD7UL78</accession>
<sequence>MSTTPRSRQQRRTPLAPRKKRGATQLEQAGEGKRLFEGPEEDTPEPCVVSEPIKRAYAIVRRSSNGLGETGGAIYGEVTASSFQRVVDAMGLEPTSIFLDVGSGLGKPNFHAALHAGCASFGVELEEVRWQLATFNLMQMHAAGFGGGVYFLHGDITAAYSLDPFSHVYMFDVGFPPTLLETLADLFNRSQARVLASFQKNLDENYGFDVVLRRKIQTSMHGSTEKHACFVYDRHLRASPVSPDPLFVEGLEKLREPKELQCKDAADRLDASHSKPRRPRSARKTDPYLTPPRRII</sequence>
<dbReference type="InterPro" id="IPR029063">
    <property type="entry name" value="SAM-dependent_MTases_sf"/>
</dbReference>
<evidence type="ECO:0000313" key="3">
    <source>
        <dbReference type="EMBL" id="KAJ8609343.1"/>
    </source>
</evidence>
<dbReference type="AlphaFoldDB" id="A0AAD7UL78"/>
<dbReference type="CDD" id="cd02440">
    <property type="entry name" value="AdoMet_MTases"/>
    <property type="match status" value="1"/>
</dbReference>
<dbReference type="InterPro" id="IPR025789">
    <property type="entry name" value="DOT1_dom"/>
</dbReference>
<reference evidence="3" key="1">
    <citation type="submission" date="2023-01" db="EMBL/GenBank/DDBJ databases">
        <title>Metagenome sequencing of chrysophaentin producing Chrysophaeum taylorii.</title>
        <authorList>
            <person name="Davison J."/>
            <person name="Bewley C."/>
        </authorList>
    </citation>
    <scope>NUCLEOTIDE SEQUENCE</scope>
    <source>
        <strain evidence="3">NIES-1699</strain>
    </source>
</reference>
<dbReference type="GO" id="GO:0031151">
    <property type="term" value="F:histone H3K79 methyltransferase activity"/>
    <property type="evidence" value="ECO:0007669"/>
    <property type="project" value="InterPro"/>
</dbReference>
<feature type="region of interest" description="Disordered" evidence="1">
    <location>
        <begin position="1"/>
        <end position="47"/>
    </location>
</feature>
<protein>
    <recommendedName>
        <fullName evidence="2">DOT1 domain-containing protein</fullName>
    </recommendedName>
</protein>
<dbReference type="Pfam" id="PF08123">
    <property type="entry name" value="DOT1"/>
    <property type="match status" value="1"/>
</dbReference>
<name>A0AAD7UL78_9STRA</name>
<feature type="domain" description="DOT1" evidence="2">
    <location>
        <begin position="73"/>
        <end position="138"/>
    </location>
</feature>
<evidence type="ECO:0000313" key="4">
    <source>
        <dbReference type="Proteomes" id="UP001230188"/>
    </source>
</evidence>
<organism evidence="3 4">
    <name type="scientific">Chrysophaeum taylorii</name>
    <dbReference type="NCBI Taxonomy" id="2483200"/>
    <lineage>
        <taxon>Eukaryota</taxon>
        <taxon>Sar</taxon>
        <taxon>Stramenopiles</taxon>
        <taxon>Ochrophyta</taxon>
        <taxon>Pelagophyceae</taxon>
        <taxon>Pelagomonadales</taxon>
        <taxon>Pelagomonadaceae</taxon>
        <taxon>Chrysophaeum</taxon>
    </lineage>
</organism>
<evidence type="ECO:0000256" key="1">
    <source>
        <dbReference type="SAM" id="MobiDB-lite"/>
    </source>
</evidence>
<evidence type="ECO:0000259" key="2">
    <source>
        <dbReference type="Pfam" id="PF08123"/>
    </source>
</evidence>
<keyword evidence="4" id="KW-1185">Reference proteome</keyword>
<comment type="caution">
    <text evidence="3">The sequence shown here is derived from an EMBL/GenBank/DDBJ whole genome shotgun (WGS) entry which is preliminary data.</text>
</comment>
<feature type="region of interest" description="Disordered" evidence="1">
    <location>
        <begin position="262"/>
        <end position="296"/>
    </location>
</feature>
<dbReference type="SUPFAM" id="SSF53335">
    <property type="entry name" value="S-adenosyl-L-methionine-dependent methyltransferases"/>
    <property type="match status" value="1"/>
</dbReference>
<proteinExistence type="predicted"/>
<feature type="compositionally biased region" description="Basic and acidic residues" evidence="1">
    <location>
        <begin position="262"/>
        <end position="273"/>
    </location>
</feature>